<dbReference type="RefSeq" id="WP_278316905.1">
    <property type="nucleotide sequence ID" value="NZ_CP121464.1"/>
</dbReference>
<organism evidence="1 2">
    <name type="scientific">Janthinobacterium rivuli</name>
    <dbReference type="NCBI Taxonomy" id="2751478"/>
    <lineage>
        <taxon>Bacteria</taxon>
        <taxon>Pseudomonadati</taxon>
        <taxon>Pseudomonadota</taxon>
        <taxon>Betaproteobacteria</taxon>
        <taxon>Burkholderiales</taxon>
        <taxon>Oxalobacteraceae</taxon>
        <taxon>Janthinobacterium</taxon>
    </lineage>
</organism>
<evidence type="ECO:0000313" key="2">
    <source>
        <dbReference type="Proteomes" id="UP001219584"/>
    </source>
</evidence>
<evidence type="ECO:0000313" key="1">
    <source>
        <dbReference type="EMBL" id="WFR78937.1"/>
    </source>
</evidence>
<keyword evidence="2" id="KW-1185">Reference proteome</keyword>
<proteinExistence type="predicted"/>
<dbReference type="Proteomes" id="UP001219584">
    <property type="component" value="Chromosome"/>
</dbReference>
<gene>
    <name evidence="1" type="ORF">P9875_25090</name>
</gene>
<protein>
    <recommendedName>
        <fullName evidence="3">DUF3108 domain-containing protein</fullName>
    </recommendedName>
</protein>
<dbReference type="EMBL" id="CP121464">
    <property type="protein sequence ID" value="WFR78937.1"/>
    <property type="molecule type" value="Genomic_DNA"/>
</dbReference>
<sequence length="248" mass="27636">MTMPSGLAAPDNDAPVSPLAWLTLASLLVASLAWHWFSSYAVPQCDDRETLAAVTAARIGLHDIKQAGYAWSQKTRGCLATVNSHGKSMQYAYTVSRVEGRRKSRIVYDYARPELIQARFGKIAWNGDFVQQAEPIGREALLQAMLAGMDGLRGKPLLFPDLGMLLSPQHYREIADVEAVAPCRELRPGIQSCRLLVERNDIARMAPTTVWSLSVLQQGDFTFQRSKDGKNWSVTPQFRMELDQAQLQ</sequence>
<accession>A0ABY8I4Q6</accession>
<reference evidence="1 2" key="1">
    <citation type="submission" date="2023-04" db="EMBL/GenBank/DDBJ databases">
        <title>Nanopore sequencing of Janthinobacterium from water.</title>
        <authorList>
            <person name="Ciuchcinski K."/>
            <person name="Rokowska A."/>
            <person name="Dziewit L."/>
        </authorList>
    </citation>
    <scope>NUCLEOTIDE SEQUENCE [LARGE SCALE GENOMIC DNA]</scope>
    <source>
        <strain evidence="1 2">DEMB2</strain>
    </source>
</reference>
<name>A0ABY8I4Q6_9BURK</name>
<evidence type="ECO:0008006" key="3">
    <source>
        <dbReference type="Google" id="ProtNLM"/>
    </source>
</evidence>